<evidence type="ECO:0000256" key="6">
    <source>
        <dbReference type="SAM" id="MobiDB-lite"/>
    </source>
</evidence>
<dbReference type="AlphaFoldDB" id="A0A510V718"/>
<keyword evidence="5 7" id="KW-0472">Membrane</keyword>
<dbReference type="RefSeq" id="WP_146929029.1">
    <property type="nucleotide sequence ID" value="NZ_BJUB01000010.1"/>
</dbReference>
<keyword evidence="9" id="KW-1185">Reference proteome</keyword>
<dbReference type="InterPro" id="IPR017039">
    <property type="entry name" value="Virul_fac_BrkB"/>
</dbReference>
<feature type="transmembrane region" description="Helical" evidence="7">
    <location>
        <begin position="181"/>
        <end position="208"/>
    </location>
</feature>
<dbReference type="Pfam" id="PF03631">
    <property type="entry name" value="Virul_fac_BrkB"/>
    <property type="match status" value="1"/>
</dbReference>
<evidence type="ECO:0000256" key="1">
    <source>
        <dbReference type="ARBA" id="ARBA00004651"/>
    </source>
</evidence>
<feature type="transmembrane region" description="Helical" evidence="7">
    <location>
        <begin position="137"/>
        <end position="161"/>
    </location>
</feature>
<evidence type="ECO:0000256" key="2">
    <source>
        <dbReference type="ARBA" id="ARBA00022475"/>
    </source>
</evidence>
<accession>A0A510V718</accession>
<evidence type="ECO:0000256" key="3">
    <source>
        <dbReference type="ARBA" id="ARBA00022692"/>
    </source>
</evidence>
<comment type="subcellular location">
    <subcellularLocation>
        <location evidence="1">Cell membrane</location>
        <topology evidence="1">Multi-pass membrane protein</topology>
    </subcellularLocation>
</comment>
<keyword evidence="4 7" id="KW-1133">Transmembrane helix</keyword>
<dbReference type="OrthoDB" id="5143175at2"/>
<dbReference type="PANTHER" id="PTHR30213">
    <property type="entry name" value="INNER MEMBRANE PROTEIN YHJD"/>
    <property type="match status" value="1"/>
</dbReference>
<keyword evidence="3 7" id="KW-0812">Transmembrane</keyword>
<feature type="region of interest" description="Disordered" evidence="6">
    <location>
        <begin position="1"/>
        <end position="35"/>
    </location>
</feature>
<evidence type="ECO:0000256" key="5">
    <source>
        <dbReference type="ARBA" id="ARBA00023136"/>
    </source>
</evidence>
<comment type="caution">
    <text evidence="8">The sequence shown here is derived from an EMBL/GenBank/DDBJ whole genome shotgun (WGS) entry which is preliminary data.</text>
</comment>
<protein>
    <recommendedName>
        <fullName evidence="10">YihY/virulence factor BrkB family protein</fullName>
    </recommendedName>
</protein>
<feature type="transmembrane region" description="Helical" evidence="7">
    <location>
        <begin position="65"/>
        <end position="89"/>
    </location>
</feature>
<dbReference type="EMBL" id="BJUB01000010">
    <property type="protein sequence ID" value="GEK22669.1"/>
    <property type="molecule type" value="Genomic_DNA"/>
</dbReference>
<reference evidence="8 9" key="1">
    <citation type="submission" date="2019-07" db="EMBL/GenBank/DDBJ databases">
        <title>Whole genome shotgun sequence of Cellulomonas xylanilytica NBRC 101102.</title>
        <authorList>
            <person name="Hosoyama A."/>
            <person name="Uohara A."/>
            <person name="Ohji S."/>
            <person name="Ichikawa N."/>
        </authorList>
    </citation>
    <scope>NUCLEOTIDE SEQUENCE [LARGE SCALE GENOMIC DNA]</scope>
    <source>
        <strain evidence="8 9">NBRC 101102</strain>
    </source>
</reference>
<feature type="transmembrane region" description="Helical" evidence="7">
    <location>
        <begin position="220"/>
        <end position="246"/>
    </location>
</feature>
<evidence type="ECO:0000256" key="4">
    <source>
        <dbReference type="ARBA" id="ARBA00022989"/>
    </source>
</evidence>
<feature type="compositionally biased region" description="Low complexity" evidence="6">
    <location>
        <begin position="8"/>
        <end position="17"/>
    </location>
</feature>
<dbReference type="GO" id="GO:0005886">
    <property type="term" value="C:plasma membrane"/>
    <property type="evidence" value="ECO:0007669"/>
    <property type="project" value="UniProtKB-SubCell"/>
</dbReference>
<dbReference type="PANTHER" id="PTHR30213:SF1">
    <property type="entry name" value="INNER MEMBRANE PROTEIN YHJD"/>
    <property type="match status" value="1"/>
</dbReference>
<sequence>MSADEARPAVAAGAAQARAEEVPPPSARPPAKPSLGARAAAGYRWWRHTRPGRASARFHARSGGVLAGGIAYAALFSVFAALALSYTVLITVLGDNVGLQERVLVAVDSTYPRLLDTGDGQGVLDPASLELPSSRTLTGVVAVVVLLLSAIAAMTALRRAVRAMFAARLTGNMMLGKARDLGGFVGMVLVVLVSALLTTGVGTVASWVLDALGWDGLTTLVLQALGVLVAFLVDAAIFLLVVRVLAGEDPPRPDLLRGALLAATGLGIARMLGTAVIASSVSRNPLVTSVAVLVTVLVWVNVVARIVLLAAAWTADPPFEERAPSTGHRSGRAS</sequence>
<keyword evidence="2" id="KW-1003">Cell membrane</keyword>
<evidence type="ECO:0000313" key="9">
    <source>
        <dbReference type="Proteomes" id="UP000321118"/>
    </source>
</evidence>
<name>A0A510V718_9CELL</name>
<feature type="compositionally biased region" description="Pro residues" evidence="6">
    <location>
        <begin position="22"/>
        <end position="32"/>
    </location>
</feature>
<evidence type="ECO:0000256" key="7">
    <source>
        <dbReference type="SAM" id="Phobius"/>
    </source>
</evidence>
<feature type="transmembrane region" description="Helical" evidence="7">
    <location>
        <begin position="258"/>
        <end position="278"/>
    </location>
</feature>
<feature type="transmembrane region" description="Helical" evidence="7">
    <location>
        <begin position="290"/>
        <end position="313"/>
    </location>
</feature>
<evidence type="ECO:0008006" key="10">
    <source>
        <dbReference type="Google" id="ProtNLM"/>
    </source>
</evidence>
<gene>
    <name evidence="8" type="ORF">CXY01_31890</name>
</gene>
<evidence type="ECO:0000313" key="8">
    <source>
        <dbReference type="EMBL" id="GEK22669.1"/>
    </source>
</evidence>
<organism evidence="8 9">
    <name type="scientific">Cellulomonas xylanilytica</name>
    <dbReference type="NCBI Taxonomy" id="233583"/>
    <lineage>
        <taxon>Bacteria</taxon>
        <taxon>Bacillati</taxon>
        <taxon>Actinomycetota</taxon>
        <taxon>Actinomycetes</taxon>
        <taxon>Micrococcales</taxon>
        <taxon>Cellulomonadaceae</taxon>
        <taxon>Cellulomonas</taxon>
    </lineage>
</organism>
<proteinExistence type="predicted"/>
<dbReference type="Proteomes" id="UP000321118">
    <property type="component" value="Unassembled WGS sequence"/>
</dbReference>